<comment type="caution">
    <text evidence="1">The sequence shown here is derived from an EMBL/GenBank/DDBJ whole genome shotgun (WGS) entry which is preliminary data.</text>
</comment>
<evidence type="ECO:0000313" key="2">
    <source>
        <dbReference type="Proteomes" id="UP000805704"/>
    </source>
</evidence>
<keyword evidence="2" id="KW-1185">Reference proteome</keyword>
<sequence>RFRSTLGADQTRRQENALYTIQLLLLLQDGDGTKSRGLGFANILRKERQQSEFLHDVPANIELLLLSYHGQIQAISGPNNRQPSSSNAGENVKTQSKSELHADHEAASTCAHAHQ</sequence>
<organism evidence="1 2">
    <name type="scientific">Nibea albiflora</name>
    <name type="common">Yellow drum</name>
    <name type="synonym">Corvina albiflora</name>
    <dbReference type="NCBI Taxonomy" id="240163"/>
    <lineage>
        <taxon>Eukaryota</taxon>
        <taxon>Metazoa</taxon>
        <taxon>Chordata</taxon>
        <taxon>Craniata</taxon>
        <taxon>Vertebrata</taxon>
        <taxon>Euteleostomi</taxon>
        <taxon>Actinopterygii</taxon>
        <taxon>Neopterygii</taxon>
        <taxon>Teleostei</taxon>
        <taxon>Neoteleostei</taxon>
        <taxon>Acanthomorphata</taxon>
        <taxon>Eupercaria</taxon>
        <taxon>Sciaenidae</taxon>
        <taxon>Nibea</taxon>
    </lineage>
</organism>
<feature type="non-terminal residue" evidence="1">
    <location>
        <position position="115"/>
    </location>
</feature>
<dbReference type="EMBL" id="CM024797">
    <property type="protein sequence ID" value="KAG8000346.1"/>
    <property type="molecule type" value="Genomic_DNA"/>
</dbReference>
<reference evidence="1" key="1">
    <citation type="submission" date="2020-04" db="EMBL/GenBank/DDBJ databases">
        <title>A chromosome-scale assembly and high-density genetic map of the yellow drum (Nibea albiflora) genome.</title>
        <authorList>
            <person name="Xu D."/>
            <person name="Zhang W."/>
            <person name="Chen R."/>
            <person name="Tan P."/>
            <person name="Wang L."/>
            <person name="Song H."/>
            <person name="Tian L."/>
            <person name="Zhu Q."/>
            <person name="Wang B."/>
        </authorList>
    </citation>
    <scope>NUCLEOTIDE SEQUENCE</scope>
    <source>
        <strain evidence="1">ZJHYS-2018</strain>
    </source>
</reference>
<accession>A0ACB7EEV1</accession>
<dbReference type="Proteomes" id="UP000805704">
    <property type="component" value="Chromosome 9"/>
</dbReference>
<proteinExistence type="predicted"/>
<evidence type="ECO:0000313" key="1">
    <source>
        <dbReference type="EMBL" id="KAG8000346.1"/>
    </source>
</evidence>
<protein>
    <submittedName>
        <fullName evidence="1">Uncharacterized protein</fullName>
    </submittedName>
</protein>
<name>A0ACB7EEV1_NIBAL</name>
<gene>
    <name evidence="1" type="ORF">GBF38_002603</name>
</gene>
<feature type="non-terminal residue" evidence="1">
    <location>
        <position position="1"/>
    </location>
</feature>